<dbReference type="GO" id="GO:0090415">
    <property type="term" value="F:7-hydroxymethyl chlorophyll a reductase activity"/>
    <property type="evidence" value="ECO:0007669"/>
    <property type="project" value="TreeGrafter"/>
</dbReference>
<dbReference type="AlphaFoldDB" id="A0A5Q5AXC6"/>
<dbReference type="Pfam" id="PF04432">
    <property type="entry name" value="FrhB_FdhB_C"/>
    <property type="match status" value="1"/>
</dbReference>
<evidence type="ECO:0000259" key="1">
    <source>
        <dbReference type="Pfam" id="PF04422"/>
    </source>
</evidence>
<feature type="domain" description="Coenzyme F420 hydrogenase/dehydrogenase beta subunit C-terminal" evidence="2">
    <location>
        <begin position="169"/>
        <end position="335"/>
    </location>
</feature>
<dbReference type="RefSeq" id="WP_277442234.1">
    <property type="nucleotide sequence ID" value="NZ_JAKUJX010000003.1"/>
</dbReference>
<feature type="domain" description="Coenzyme F420 hydrogenase/dehydrogenase beta subunit N-terminal" evidence="1">
    <location>
        <begin position="85"/>
        <end position="160"/>
    </location>
</feature>
<dbReference type="InterPro" id="IPR045220">
    <property type="entry name" value="FRHB/FDHB/HCAR-like"/>
</dbReference>
<dbReference type="InterPro" id="IPR007516">
    <property type="entry name" value="Co_F420_Hydgase/DH_bsu_N"/>
</dbReference>
<dbReference type="PANTHER" id="PTHR31332">
    <property type="entry name" value="7-HYDROXYMETHYL CHLOROPHYLL A REDUCTASE, CHLOROPLASTIC"/>
    <property type="match status" value="1"/>
</dbReference>
<dbReference type="GO" id="GO:0033354">
    <property type="term" value="P:chlorophyll cycle"/>
    <property type="evidence" value="ECO:0007669"/>
    <property type="project" value="TreeGrafter"/>
</dbReference>
<protein>
    <submittedName>
        <fullName evidence="3">WffB</fullName>
    </submittedName>
</protein>
<proteinExistence type="predicted"/>
<organism evidence="3">
    <name type="scientific">Vibrio parahaemolyticus</name>
    <dbReference type="NCBI Taxonomy" id="670"/>
    <lineage>
        <taxon>Bacteria</taxon>
        <taxon>Pseudomonadati</taxon>
        <taxon>Pseudomonadota</taxon>
        <taxon>Gammaproteobacteria</taxon>
        <taxon>Vibrionales</taxon>
        <taxon>Vibrionaceae</taxon>
        <taxon>Vibrio</taxon>
    </lineage>
</organism>
<gene>
    <name evidence="3" type="primary">wffB</name>
</gene>
<name>A0A5Q5AXC6_VIBPH</name>
<dbReference type="PANTHER" id="PTHR31332:SF0">
    <property type="entry name" value="7-HYDROXYMETHYL CHLOROPHYLL A REDUCTASE, CHLOROPLASTIC"/>
    <property type="match status" value="1"/>
</dbReference>
<sequence>MGAIEHVIEKNLCTGCGLCASFFSEKVKINYESAFNRPILESSLDKGEEESFKRICPGINQNAPRKLDSFNQHIIWGNYSSSSLGHSNNDEIRFKASSGGILSQSAIYLLDAGLVDGIIHIKASKDNPLLNQVTISRRPEEVLSGSGSRYSPASPLAELLQTIKKYHDMKFCFIGKPCDVTALRNLIAIKPEVGTSVPYLLSFFCAGTPSRDGVKKVLEKLNVKPQEIIKFDFRGNGWPGKTIAETNEITQEMSYSDSWGKILGPTIQQRCKICADGIGENADLVSADVWHSDENGYPLFDESDGEGLVLPRTNTGKALVSEMVAKNIISMKPYDLDKLKDVQPTQFERKGSFYARALAKWVVQRTIPCFGGQRTLRAALKVGIKKNVRSFVGSFLRARQGKI</sequence>
<dbReference type="InterPro" id="IPR007525">
    <property type="entry name" value="FrhB_FdhB_C"/>
</dbReference>
<reference evidence="3" key="1">
    <citation type="journal article" date="2019" name="Int. J. Food Microbiol.">
        <title>Developing a novel molecular serotyping system based on capsular polysaccharide synthesis gene clusters of Vibrio parahaemolyticus.</title>
        <authorList>
            <person name="Pang Y."/>
            <person name="Guo X."/>
            <person name="Tian X."/>
            <person name="Liu F."/>
            <person name="Wang L."/>
            <person name="Wu J."/>
            <person name="Zhang S."/>
            <person name="Li S."/>
            <person name="Liu B."/>
        </authorList>
    </citation>
    <scope>NUCLEOTIDE SEQUENCE</scope>
    <source>
        <strain evidence="3">G3590</strain>
    </source>
</reference>
<evidence type="ECO:0000313" key="3">
    <source>
        <dbReference type="EMBL" id="QEQ70854.1"/>
    </source>
</evidence>
<accession>A0A5Q5AXC6</accession>
<dbReference type="Pfam" id="PF04422">
    <property type="entry name" value="FrhB_FdhB_N"/>
    <property type="match status" value="1"/>
</dbReference>
<dbReference type="EMBL" id="MK473658">
    <property type="protein sequence ID" value="QEQ70854.1"/>
    <property type="molecule type" value="Genomic_DNA"/>
</dbReference>
<evidence type="ECO:0000259" key="2">
    <source>
        <dbReference type="Pfam" id="PF04432"/>
    </source>
</evidence>